<gene>
    <name evidence="1" type="ORF">MILVUS5_LOCUS35737</name>
</gene>
<dbReference type="EMBL" id="CASHSV030000615">
    <property type="protein sequence ID" value="CAJ2672026.1"/>
    <property type="molecule type" value="Genomic_DNA"/>
</dbReference>
<reference evidence="1" key="1">
    <citation type="submission" date="2023-10" db="EMBL/GenBank/DDBJ databases">
        <authorList>
            <person name="Rodriguez Cubillos JULIANA M."/>
            <person name="De Vega J."/>
        </authorList>
    </citation>
    <scope>NUCLEOTIDE SEQUENCE</scope>
</reference>
<proteinExistence type="predicted"/>
<keyword evidence="2" id="KW-1185">Reference proteome</keyword>
<evidence type="ECO:0000313" key="1">
    <source>
        <dbReference type="EMBL" id="CAJ2672026.1"/>
    </source>
</evidence>
<comment type="caution">
    <text evidence="1">The sequence shown here is derived from an EMBL/GenBank/DDBJ whole genome shotgun (WGS) entry which is preliminary data.</text>
</comment>
<protein>
    <submittedName>
        <fullName evidence="1">Uncharacterized protein</fullName>
    </submittedName>
</protein>
<evidence type="ECO:0000313" key="2">
    <source>
        <dbReference type="Proteomes" id="UP001177021"/>
    </source>
</evidence>
<sequence length="245" mass="27731">MRGWGNTAKRRRLSSLIQSGAFDLCLLQETKRSDFDDFMIQNLWGNIDVEWLAKESRGLSGGLLSVWKRNLFKLCFSFTGTGYLGVCVEWKGMPLYIVNIYSPCSISGKRDLWSELVDFKKNNPKGEWVLGGDFNAILTMGERKGCNGGGLHNERAEFGLFVDLMELIDIPVSGKSFSWFSADGKSMSRLDRFLLSEGFIDKGGISGQWIGNRDISDHCPIWLICSKLDWGPKPFKFINCWTEHS</sequence>
<name>A0ACB0LS49_TRIPR</name>
<accession>A0ACB0LS49</accession>
<organism evidence="1 2">
    <name type="scientific">Trifolium pratense</name>
    <name type="common">Red clover</name>
    <dbReference type="NCBI Taxonomy" id="57577"/>
    <lineage>
        <taxon>Eukaryota</taxon>
        <taxon>Viridiplantae</taxon>
        <taxon>Streptophyta</taxon>
        <taxon>Embryophyta</taxon>
        <taxon>Tracheophyta</taxon>
        <taxon>Spermatophyta</taxon>
        <taxon>Magnoliopsida</taxon>
        <taxon>eudicotyledons</taxon>
        <taxon>Gunneridae</taxon>
        <taxon>Pentapetalae</taxon>
        <taxon>rosids</taxon>
        <taxon>fabids</taxon>
        <taxon>Fabales</taxon>
        <taxon>Fabaceae</taxon>
        <taxon>Papilionoideae</taxon>
        <taxon>50 kb inversion clade</taxon>
        <taxon>NPAAA clade</taxon>
        <taxon>Hologalegina</taxon>
        <taxon>IRL clade</taxon>
        <taxon>Trifolieae</taxon>
        <taxon>Trifolium</taxon>
    </lineage>
</organism>
<dbReference type="Proteomes" id="UP001177021">
    <property type="component" value="Unassembled WGS sequence"/>
</dbReference>